<comment type="caution">
    <text evidence="1">The sequence shown here is derived from an EMBL/GenBank/DDBJ whole genome shotgun (WGS) entry which is preliminary data.</text>
</comment>
<dbReference type="RefSeq" id="WP_369667233.1">
    <property type="nucleotide sequence ID" value="NZ_JBDKXB010000012.1"/>
</dbReference>
<gene>
    <name evidence="1" type="ORF">ABC977_10550</name>
</gene>
<dbReference type="Gene3D" id="3.40.50.1000">
    <property type="entry name" value="HAD superfamily/HAD-like"/>
    <property type="match status" value="1"/>
</dbReference>
<sequence>MTEPILALDFDGVICDSVEETAITGWRAAGAIWRDIRGTMPPADLLAGFRRARPIVEVGYEAILMMRLLRDGEDPRHLLATFSERIPEVVARAGMDAAGLTELFGATRDRWLAAAPDRWVAANPFYPGLAGRLVARLSRASGPTCYIVTTKQRRFVEVLLSARAVPFHAECIHGLEAGRPKEAVLAELVERHPGRRVCFIEDRFATLERCLNARLPSAVEYRLAGWGYNTIAERQRARSLSLPIWALADLLHCLDQESHLDQ</sequence>
<proteinExistence type="predicted"/>
<dbReference type="InterPro" id="IPR023214">
    <property type="entry name" value="HAD_sf"/>
</dbReference>
<name>A0ABV4BEZ7_9GAMM</name>
<evidence type="ECO:0000313" key="1">
    <source>
        <dbReference type="EMBL" id="MEY6432847.1"/>
    </source>
</evidence>
<protein>
    <recommendedName>
        <fullName evidence="3">Haloacid dehalogenase</fullName>
    </recommendedName>
</protein>
<accession>A0ABV4BEZ7</accession>
<dbReference type="SUPFAM" id="SSF56784">
    <property type="entry name" value="HAD-like"/>
    <property type="match status" value="1"/>
</dbReference>
<organism evidence="1 2">
    <name type="scientific">Thioalkalicoccus limnaeus</name>
    <dbReference type="NCBI Taxonomy" id="120681"/>
    <lineage>
        <taxon>Bacteria</taxon>
        <taxon>Pseudomonadati</taxon>
        <taxon>Pseudomonadota</taxon>
        <taxon>Gammaproteobacteria</taxon>
        <taxon>Chromatiales</taxon>
        <taxon>Chromatiaceae</taxon>
        <taxon>Thioalkalicoccus</taxon>
    </lineage>
</organism>
<evidence type="ECO:0000313" key="2">
    <source>
        <dbReference type="Proteomes" id="UP001564408"/>
    </source>
</evidence>
<dbReference type="Proteomes" id="UP001564408">
    <property type="component" value="Unassembled WGS sequence"/>
</dbReference>
<dbReference type="InterPro" id="IPR036412">
    <property type="entry name" value="HAD-like_sf"/>
</dbReference>
<keyword evidence="2" id="KW-1185">Reference proteome</keyword>
<reference evidence="1 2" key="1">
    <citation type="submission" date="2024-05" db="EMBL/GenBank/DDBJ databases">
        <title>Genome Sequence and Characterization of the New Strain Purple Sulfur Bacterium of Genus Thioalkalicoccus.</title>
        <authorList>
            <person name="Bryantseva I.A."/>
            <person name="Kyndt J.A."/>
            <person name="Imhoff J.F."/>
        </authorList>
    </citation>
    <scope>NUCLEOTIDE SEQUENCE [LARGE SCALE GENOMIC DNA]</scope>
    <source>
        <strain evidence="1 2">Um2</strain>
    </source>
</reference>
<evidence type="ECO:0008006" key="3">
    <source>
        <dbReference type="Google" id="ProtNLM"/>
    </source>
</evidence>
<dbReference type="EMBL" id="JBDKXB010000012">
    <property type="protein sequence ID" value="MEY6432847.1"/>
    <property type="molecule type" value="Genomic_DNA"/>
</dbReference>